<gene>
    <name evidence="3" type="ORF">A3G31_11740</name>
</gene>
<dbReference type="Pfam" id="PF02636">
    <property type="entry name" value="Methyltransf_28"/>
    <property type="match status" value="1"/>
</dbReference>
<organism evidence="3 4">
    <name type="scientific">Candidatus Schekmanbacteria bacterium RIFCSPLOWO2_12_FULL_38_15</name>
    <dbReference type="NCBI Taxonomy" id="1817883"/>
    <lineage>
        <taxon>Bacteria</taxon>
        <taxon>Candidatus Schekmaniibacteriota</taxon>
    </lineage>
</organism>
<dbReference type="Proteomes" id="UP000178082">
    <property type="component" value="Unassembled WGS sequence"/>
</dbReference>
<dbReference type="GO" id="GO:0035243">
    <property type="term" value="F:protein-arginine omega-N symmetric methyltransferase activity"/>
    <property type="evidence" value="ECO:0007669"/>
    <property type="project" value="TreeGrafter"/>
</dbReference>
<evidence type="ECO:0000256" key="2">
    <source>
        <dbReference type="ARBA" id="ARBA00022679"/>
    </source>
</evidence>
<dbReference type="InterPro" id="IPR038375">
    <property type="entry name" value="NDUFAF7_sf"/>
</dbReference>
<keyword evidence="2" id="KW-0808">Transferase</keyword>
<proteinExistence type="predicted"/>
<dbReference type="PANTHER" id="PTHR12049:SF7">
    <property type="entry name" value="PROTEIN ARGININE METHYLTRANSFERASE NDUFAF7, MITOCHONDRIAL"/>
    <property type="match status" value="1"/>
</dbReference>
<sequence>MKNSSLKDLIIKKIETEGAITFADFMEMALYYPELGYYTKKREPAAIPDYYTSCELHPVFGQAMANQISRTADFIKNRKFTVLEIGSGKGILAKDILKHLKMENEDLYSRLEFIVIERNERLLIDVGNALAEHGEKVMLASGLKKLEGNGIEGCVISNELIDSFPVHRIRKEKGELKEIYVS</sequence>
<evidence type="ECO:0008006" key="5">
    <source>
        <dbReference type="Google" id="ProtNLM"/>
    </source>
</evidence>
<dbReference type="GO" id="GO:0032259">
    <property type="term" value="P:methylation"/>
    <property type="evidence" value="ECO:0007669"/>
    <property type="project" value="UniProtKB-KW"/>
</dbReference>
<name>A0A1F7SHI4_9BACT</name>
<dbReference type="AlphaFoldDB" id="A0A1F7SHI4"/>
<reference evidence="3 4" key="1">
    <citation type="journal article" date="2016" name="Nat. Commun.">
        <title>Thousands of microbial genomes shed light on interconnected biogeochemical processes in an aquifer system.</title>
        <authorList>
            <person name="Anantharaman K."/>
            <person name="Brown C.T."/>
            <person name="Hug L.A."/>
            <person name="Sharon I."/>
            <person name="Castelle C.J."/>
            <person name="Probst A.J."/>
            <person name="Thomas B.C."/>
            <person name="Singh A."/>
            <person name="Wilkins M.J."/>
            <person name="Karaoz U."/>
            <person name="Brodie E.L."/>
            <person name="Williams K.H."/>
            <person name="Hubbard S.S."/>
            <person name="Banfield J.F."/>
        </authorList>
    </citation>
    <scope>NUCLEOTIDE SEQUENCE [LARGE SCALE GENOMIC DNA]</scope>
</reference>
<dbReference type="STRING" id="1817883.A3G31_11740"/>
<dbReference type="PANTHER" id="PTHR12049">
    <property type="entry name" value="PROTEIN ARGININE METHYLTRANSFERASE NDUFAF7, MITOCHONDRIAL"/>
    <property type="match status" value="1"/>
</dbReference>
<dbReference type="InterPro" id="IPR003788">
    <property type="entry name" value="NDUFAF7"/>
</dbReference>
<dbReference type="EMBL" id="MGDI01000031">
    <property type="protein sequence ID" value="OGL52627.1"/>
    <property type="molecule type" value="Genomic_DNA"/>
</dbReference>
<keyword evidence="1" id="KW-0489">Methyltransferase</keyword>
<dbReference type="Gene3D" id="3.40.50.12710">
    <property type="match status" value="1"/>
</dbReference>
<dbReference type="SUPFAM" id="SSF53335">
    <property type="entry name" value="S-adenosyl-L-methionine-dependent methyltransferases"/>
    <property type="match status" value="1"/>
</dbReference>
<dbReference type="InterPro" id="IPR029063">
    <property type="entry name" value="SAM-dependent_MTases_sf"/>
</dbReference>
<evidence type="ECO:0000313" key="4">
    <source>
        <dbReference type="Proteomes" id="UP000178082"/>
    </source>
</evidence>
<evidence type="ECO:0000313" key="3">
    <source>
        <dbReference type="EMBL" id="OGL52627.1"/>
    </source>
</evidence>
<comment type="caution">
    <text evidence="3">The sequence shown here is derived from an EMBL/GenBank/DDBJ whole genome shotgun (WGS) entry which is preliminary data.</text>
</comment>
<protein>
    <recommendedName>
        <fullName evidence="5">SAM-dependent methyltransferase</fullName>
    </recommendedName>
</protein>
<accession>A0A1F7SHI4</accession>
<evidence type="ECO:0000256" key="1">
    <source>
        <dbReference type="ARBA" id="ARBA00022603"/>
    </source>
</evidence>